<dbReference type="Proteomes" id="UP000027473">
    <property type="component" value="Unassembled WGS sequence"/>
</dbReference>
<dbReference type="RefSeq" id="WP_035900639.1">
    <property type="nucleotide sequence ID" value="NZ_JAAC01000112.1"/>
</dbReference>
<feature type="transmembrane region" description="Helical" evidence="1">
    <location>
        <begin position="48"/>
        <end position="68"/>
    </location>
</feature>
<evidence type="ECO:0000256" key="1">
    <source>
        <dbReference type="SAM" id="Phobius"/>
    </source>
</evidence>
<comment type="caution">
    <text evidence="2">The sequence shown here is derived from an EMBL/GenBank/DDBJ whole genome shotgun (WGS) entry which is preliminary data.</text>
</comment>
<gene>
    <name evidence="2" type="ORF">FUSO3_07090</name>
</gene>
<protein>
    <submittedName>
        <fullName evidence="2">Uncharacterized protein</fullName>
    </submittedName>
</protein>
<feature type="transmembrane region" description="Helical" evidence="1">
    <location>
        <begin position="80"/>
        <end position="103"/>
    </location>
</feature>
<dbReference type="EMBL" id="JAAC01000112">
    <property type="protein sequence ID" value="KDE62770.1"/>
    <property type="molecule type" value="Genomic_DNA"/>
</dbReference>
<accession>A0AB73BVX1</accession>
<proteinExistence type="predicted"/>
<dbReference type="AlphaFoldDB" id="A0AB73BVX1"/>
<evidence type="ECO:0000313" key="3">
    <source>
        <dbReference type="Proteomes" id="UP000027473"/>
    </source>
</evidence>
<feature type="transmembrane region" description="Helical" evidence="1">
    <location>
        <begin position="138"/>
        <end position="159"/>
    </location>
</feature>
<feature type="transmembrane region" description="Helical" evidence="1">
    <location>
        <begin position="109"/>
        <end position="129"/>
    </location>
</feature>
<evidence type="ECO:0000313" key="2">
    <source>
        <dbReference type="EMBL" id="KDE62770.1"/>
    </source>
</evidence>
<keyword evidence="1" id="KW-0812">Transmembrane</keyword>
<keyword evidence="1" id="KW-1133">Transmembrane helix</keyword>
<name>A0AB73BVX1_9FUSO</name>
<reference evidence="2 3" key="1">
    <citation type="submission" date="2014-01" db="EMBL/GenBank/DDBJ databases">
        <title>Comparative genomics of Fusobacterium necrophorum wild isolates.</title>
        <authorList>
            <person name="Kittichotirat W."/>
            <person name="Bumgarner R.E."/>
            <person name="Lawrence P."/>
        </authorList>
    </citation>
    <scope>NUCLEOTIDE SEQUENCE [LARGE SCALE GENOMIC DNA]</scope>
    <source>
        <strain evidence="2 3">BL</strain>
    </source>
</reference>
<sequence>MENNYGKILAEKLNNFSEKSSYIYIITSFSLLSVLAIYIRIFLLNYTVLNFINLGIGIFACFLVIIKIKGKETTALNNKSILLILIAILTYNIIFGMIGFPILPFVPYSLGNLLLYTLISYVCFIYFYMKNNKKYSKLFLKIFIILSILDLILPFVLLLRGENV</sequence>
<keyword evidence="1" id="KW-0472">Membrane</keyword>
<feature type="transmembrane region" description="Helical" evidence="1">
    <location>
        <begin position="21"/>
        <end position="42"/>
    </location>
</feature>
<organism evidence="2 3">
    <name type="scientific">Fusobacterium necrophorum BL</name>
    <dbReference type="NCBI Taxonomy" id="1441732"/>
    <lineage>
        <taxon>Bacteria</taxon>
        <taxon>Fusobacteriati</taxon>
        <taxon>Fusobacteriota</taxon>
        <taxon>Fusobacteriia</taxon>
        <taxon>Fusobacteriales</taxon>
        <taxon>Fusobacteriaceae</taxon>
        <taxon>Fusobacterium</taxon>
    </lineage>
</organism>